<dbReference type="FunFam" id="3.30.420.10:FF:000045">
    <property type="entry name" value="3'-5' exonuclease DinG"/>
    <property type="match status" value="1"/>
</dbReference>
<evidence type="ECO:0000256" key="3">
    <source>
        <dbReference type="ARBA" id="ARBA00022801"/>
    </source>
</evidence>
<evidence type="ECO:0000256" key="7">
    <source>
        <dbReference type="RuleBase" id="RU364106"/>
    </source>
</evidence>
<keyword evidence="1 6" id="KW-0540">Nuclease</keyword>
<feature type="binding site" evidence="6">
    <location>
        <begin position="284"/>
        <end position="291"/>
    </location>
    <ligand>
        <name>ATP</name>
        <dbReference type="ChEBI" id="CHEBI:30616"/>
    </ligand>
</feature>
<dbReference type="CDD" id="cd06127">
    <property type="entry name" value="DEDDh"/>
    <property type="match status" value="1"/>
</dbReference>
<dbReference type="PROSITE" id="PS51194">
    <property type="entry name" value="HELICASE_CTER"/>
    <property type="match status" value="1"/>
</dbReference>
<protein>
    <recommendedName>
        <fullName evidence="6 7">3'-5' exonuclease DinG</fullName>
        <ecNumber evidence="6 7">3.1.-.-</ecNumber>
    </recommendedName>
</protein>
<accession>A0A143HDX7</accession>
<feature type="domain" description="Helicase C-terminal" evidence="9">
    <location>
        <begin position="741"/>
        <end position="916"/>
    </location>
</feature>
<dbReference type="GO" id="GO:0008408">
    <property type="term" value="F:3'-5' exonuclease activity"/>
    <property type="evidence" value="ECO:0007669"/>
    <property type="project" value="UniProtKB-UniRule"/>
</dbReference>
<comment type="function">
    <text evidence="6 7">3'-5' exonuclease.</text>
</comment>
<dbReference type="InterPro" id="IPR045028">
    <property type="entry name" value="DinG/Rad3-like"/>
</dbReference>
<evidence type="ECO:0000256" key="1">
    <source>
        <dbReference type="ARBA" id="ARBA00022722"/>
    </source>
</evidence>
<dbReference type="Gene3D" id="3.40.50.300">
    <property type="entry name" value="P-loop containing nucleotide triphosphate hydrolases"/>
    <property type="match status" value="2"/>
</dbReference>
<dbReference type="STRING" id="241244.ATY39_08345"/>
<dbReference type="InterPro" id="IPR014013">
    <property type="entry name" value="Helic_SF1/SF2_ATP-bd_DinG/Rad3"/>
</dbReference>
<dbReference type="SMART" id="SM00479">
    <property type="entry name" value="EXOIII"/>
    <property type="match status" value="1"/>
</dbReference>
<dbReference type="SMART" id="SM00491">
    <property type="entry name" value="HELICc2"/>
    <property type="match status" value="1"/>
</dbReference>
<dbReference type="PROSITE" id="PS51193">
    <property type="entry name" value="HELICASE_ATP_BIND_2"/>
    <property type="match status" value="1"/>
</dbReference>
<keyword evidence="4 6" id="KW-0269">Exonuclease</keyword>
<keyword evidence="3 6" id="KW-0378">Hydrolase</keyword>
<dbReference type="AlphaFoldDB" id="A0A143HDX7"/>
<evidence type="ECO:0000259" key="8">
    <source>
        <dbReference type="PROSITE" id="PS51193"/>
    </source>
</evidence>
<dbReference type="Gene3D" id="3.30.420.10">
    <property type="entry name" value="Ribonuclease H-like superfamily/Ribonuclease H"/>
    <property type="match status" value="1"/>
</dbReference>
<dbReference type="InterPro" id="IPR006054">
    <property type="entry name" value="DnaQ"/>
</dbReference>
<gene>
    <name evidence="6 7" type="primary">dinG</name>
    <name evidence="10" type="ORF">ATY39_08345</name>
</gene>
<dbReference type="GO" id="GO:0003678">
    <property type="term" value="F:DNA helicase activity"/>
    <property type="evidence" value="ECO:0007669"/>
    <property type="project" value="TreeGrafter"/>
</dbReference>
<dbReference type="InterPro" id="IPR013520">
    <property type="entry name" value="Ribonucl_H"/>
</dbReference>
<dbReference type="InterPro" id="IPR011545">
    <property type="entry name" value="DEAD/DEAH_box_helicase_dom"/>
</dbReference>
<dbReference type="InterPro" id="IPR006555">
    <property type="entry name" value="ATP-dep_Helicase_C"/>
</dbReference>
<dbReference type="EC" id="3.1.-.-" evidence="6 7"/>
<dbReference type="EMBL" id="CP014806">
    <property type="protein sequence ID" value="AMW99461.1"/>
    <property type="molecule type" value="Genomic_DNA"/>
</dbReference>
<evidence type="ECO:0000256" key="2">
    <source>
        <dbReference type="ARBA" id="ARBA00022741"/>
    </source>
</evidence>
<keyword evidence="5 6" id="KW-0067">ATP-binding</keyword>
<dbReference type="GO" id="GO:0003887">
    <property type="term" value="F:DNA-directed DNA polymerase activity"/>
    <property type="evidence" value="ECO:0007669"/>
    <property type="project" value="InterPro"/>
</dbReference>
<feature type="domain" description="Helicase ATP-binding" evidence="8">
    <location>
        <begin position="249"/>
        <end position="529"/>
    </location>
</feature>
<proteinExistence type="inferred from homology"/>
<evidence type="ECO:0000256" key="4">
    <source>
        <dbReference type="ARBA" id="ARBA00022839"/>
    </source>
</evidence>
<evidence type="ECO:0000259" key="9">
    <source>
        <dbReference type="PROSITE" id="PS51194"/>
    </source>
</evidence>
<dbReference type="SUPFAM" id="SSF52540">
    <property type="entry name" value="P-loop containing nucleoside triphosphate hydrolases"/>
    <property type="match status" value="1"/>
</dbReference>
<dbReference type="GO" id="GO:0006260">
    <property type="term" value="P:DNA replication"/>
    <property type="evidence" value="ECO:0007669"/>
    <property type="project" value="InterPro"/>
</dbReference>
<dbReference type="KEGG" id="rst:ATY39_08345"/>
<dbReference type="Pfam" id="PF13307">
    <property type="entry name" value="Helicase_C_2"/>
    <property type="match status" value="1"/>
</dbReference>
<dbReference type="GO" id="GO:0016818">
    <property type="term" value="F:hydrolase activity, acting on acid anhydrides, in phosphorus-containing anhydrides"/>
    <property type="evidence" value="ECO:0007669"/>
    <property type="project" value="InterPro"/>
</dbReference>
<dbReference type="RefSeq" id="WP_066788442.1">
    <property type="nucleotide sequence ID" value="NZ_CP014806.1"/>
</dbReference>
<dbReference type="Pfam" id="PF00929">
    <property type="entry name" value="RNase_T"/>
    <property type="match status" value="1"/>
</dbReference>
<dbReference type="InterPro" id="IPR027417">
    <property type="entry name" value="P-loop_NTPase"/>
</dbReference>
<sequence length="928" mass="106511">MESQTYAIVDLETTGHSSQQGDRIIQIAIVLMKDWEILSTYTTFINPEQRIPYFIQDLTHISEKEVKNAPTFEEKAEEIYELLQDTVFVAHNTDFDLPFLQAEFKRAGLPNWVGKHLDTVELAKILFPTAYSFKLQDLALELGIRLANAHRADDDAAATAYLLKACWQRLLALPLLTLEQLHERSFQLKSNISRLLLDAIHIKRTQQSTTTTDHHFYYRRLALKQPPNDGEDIQEVIDYPVTFQEKKQLFEKAFQHFEVREDQFKMMDKVWEALINKEEIMTEASTGIGKTLAYLIPSIIYAKKYHCTMAISTYTSHLLDQLLQEELPKAESILQNKVSAVIVKGMDNYIDLDRFCDLLEVKDISYDENFTKLQLIVWLQDTETGDLSEVTLTGGGKYFVDKIRRMETTAENRRRKPTFDFYLQTLHACKKADLIITNHAMVLADLNRPDPVFKNVNGWILDEGHQFIQAATNRAEKVFSYSKWKHLFGQLGSSESSGIEHPFYLNLVSSHTMSTRQLTALDEQFKDLTSLFDKSILALLRGLPSEKTKKSHHKQSYLLSKLNLQATVFKEYSYRLNQWLSLANYMTNAYLRYPDELSTKQKVHLADWQYQMNELQVYLAEWDSIFLQQIENDAAWMELDLRNLPGSVHVYKRPAEVEDSVAGIFQSFRQTAGIIWASGTLTVPKNSRFIADQLGLEKTVPLHQFQAPSSYYSGASVYVVEDMPDIQNVSQTVYIESVAEAIVQTVLATNGRCFVLFTSQDMLRKTVDLIQETGTLDDYMLFAQGMSSGSRMRLLKMFQRFERSVLFGTNSFWEGVDVPGDALSAVIVVRLPFSSPEDPYFKARAARITQKGENSFYKLSLPEAILRFKQGFGRLIRSSEDKGVLIVLDRRIETKSYGKEFTNALPNVPVKKVTLDAMVLELGNWYNS</sequence>
<dbReference type="PANTHER" id="PTHR11472">
    <property type="entry name" value="DNA REPAIR DEAD HELICASE RAD3/XP-D SUBFAMILY MEMBER"/>
    <property type="match status" value="1"/>
</dbReference>
<dbReference type="PANTHER" id="PTHR11472:SF34">
    <property type="entry name" value="REGULATOR OF TELOMERE ELONGATION HELICASE 1"/>
    <property type="match status" value="1"/>
</dbReference>
<dbReference type="GO" id="GO:0005524">
    <property type="term" value="F:ATP binding"/>
    <property type="evidence" value="ECO:0007669"/>
    <property type="project" value="UniProtKB-UniRule"/>
</dbReference>
<keyword evidence="2 6" id="KW-0547">Nucleotide-binding</keyword>
<dbReference type="GO" id="GO:0003677">
    <property type="term" value="F:DNA binding"/>
    <property type="evidence" value="ECO:0007669"/>
    <property type="project" value="InterPro"/>
</dbReference>
<reference evidence="11" key="2">
    <citation type="submission" date="2016-03" db="EMBL/GenBank/DDBJ databases">
        <authorList>
            <person name="Ploux O."/>
        </authorList>
    </citation>
    <scope>NUCLEOTIDE SEQUENCE [LARGE SCALE GENOMIC DNA]</scope>
    <source>
        <strain evidence="11">PP9</strain>
    </source>
</reference>
<dbReference type="InterPro" id="IPR036397">
    <property type="entry name" value="RNaseH_sf"/>
</dbReference>
<keyword evidence="11" id="KW-1185">Reference proteome</keyword>
<evidence type="ECO:0000256" key="6">
    <source>
        <dbReference type="HAMAP-Rule" id="MF_02206"/>
    </source>
</evidence>
<evidence type="ECO:0000313" key="10">
    <source>
        <dbReference type="EMBL" id="AMW99461.1"/>
    </source>
</evidence>
<organism evidence="10 11">
    <name type="scientific">Rummeliibacillus stabekisii</name>
    <dbReference type="NCBI Taxonomy" id="241244"/>
    <lineage>
        <taxon>Bacteria</taxon>
        <taxon>Bacillati</taxon>
        <taxon>Bacillota</taxon>
        <taxon>Bacilli</taxon>
        <taxon>Bacillales</taxon>
        <taxon>Caryophanaceae</taxon>
        <taxon>Rummeliibacillus</taxon>
    </lineage>
</organism>
<dbReference type="NCBIfam" id="TIGR01407">
    <property type="entry name" value="dinG_rel"/>
    <property type="match status" value="1"/>
</dbReference>
<dbReference type="Proteomes" id="UP000076021">
    <property type="component" value="Chromosome"/>
</dbReference>
<comment type="caution">
    <text evidence="6">Lacks conserved residue(s) required for the propagation of feature annotation.</text>
</comment>
<dbReference type="OrthoDB" id="9803913at2"/>
<dbReference type="NCBIfam" id="NF005981">
    <property type="entry name" value="PRK08074.1"/>
    <property type="match status" value="1"/>
</dbReference>
<dbReference type="SUPFAM" id="SSF53098">
    <property type="entry name" value="Ribonuclease H-like"/>
    <property type="match status" value="1"/>
</dbReference>
<dbReference type="HAMAP" id="MF_02206">
    <property type="entry name" value="DinG_exonucl"/>
    <property type="match status" value="1"/>
</dbReference>
<comment type="similarity">
    <text evidence="6 7">Belongs to the helicase family. DinG subfamily. Type 2 sub-subfamily.</text>
</comment>
<dbReference type="InterPro" id="IPR012337">
    <property type="entry name" value="RNaseH-like_sf"/>
</dbReference>
<dbReference type="NCBIfam" id="TIGR00573">
    <property type="entry name" value="dnaq"/>
    <property type="match status" value="1"/>
</dbReference>
<evidence type="ECO:0000313" key="11">
    <source>
        <dbReference type="Proteomes" id="UP000076021"/>
    </source>
</evidence>
<evidence type="ECO:0000256" key="5">
    <source>
        <dbReference type="ARBA" id="ARBA00022840"/>
    </source>
</evidence>
<reference evidence="10 11" key="1">
    <citation type="journal article" date="2016" name="Genome Announc.">
        <title>Whole-Genome Sequence of Rummeliibacillus stabekisii Strain PP9 Isolated from Antarctic Soil.</title>
        <authorList>
            <person name="da Mota F.F."/>
            <person name="Vollu R.E."/>
            <person name="Jurelevicius D."/>
            <person name="Seldin L."/>
        </authorList>
    </citation>
    <scope>NUCLEOTIDE SEQUENCE [LARGE SCALE GENOMIC DNA]</scope>
    <source>
        <strain evidence="10 11">PP9</strain>
    </source>
</reference>
<dbReference type="Pfam" id="PF00270">
    <property type="entry name" value="DEAD"/>
    <property type="match status" value="1"/>
</dbReference>
<dbReference type="InterPro" id="IPR006310">
    <property type="entry name" value="DinG"/>
</dbReference>
<name>A0A143HDX7_9BACL</name>
<dbReference type="InterPro" id="IPR001650">
    <property type="entry name" value="Helicase_C-like"/>
</dbReference>